<dbReference type="Gene3D" id="3.40.50.300">
    <property type="entry name" value="P-loop containing nucleotide triphosphate hydrolases"/>
    <property type="match status" value="1"/>
</dbReference>
<gene>
    <name evidence="5" type="ORF">EZMO1_2483</name>
</gene>
<accession>A0A142BCU1</accession>
<dbReference type="STRING" id="570277.EZMO1_2483"/>
<sequence length="600" mass="68947">MSYTDEVRNAVKSLFLKKYRVAEIVRQTGVPRRTIYFWINKYSWDDLLSDEEPMQALARRMVLLADMEDKQPGDLDEMERIVGVMERMQKLYDHQNKVVKPAPALKDSEDETVVLSEGDEQKPQRRRRKAKGKRRNNDFRGLSEEEILEPFLAGLFSYQHELWLNRNQRTRNILKSRQIGATYYFSAEAFVDALTSGRNKVFLSASKAQSDLFREYIVGFAQEWFGVELKGKDKVKIISDYGTSTLYFLSTNSATSQGYHGDVYVDEYFWIPNFEKLNKVASAVSTHKHWRKTYFSTPSAKSHQAYPFWSGDIHNERLRRKNQPEDKFPDHKALEAGLVCPDGQWRKVITIHNAESGGCDLFDVEQLRTEYDPDAFAQLFECRFIDDTASIFKLSELEKALCEISDFRDFDPESDRPFGNYPVWIGYDPSRTRDGACIAIIAPPLKPGGKFRVLEKITLKNVAWQYQAACIQDLCQKYNVEYIGIDVTGPGSGVFDLVQQFYPAATPIIYSIDSKTRLVLKAQDVITSNRIQWDAVHSDIAAGFMTIRRTTTGSGQITYVADRSERTGHADAAWAVMHALINEGLDYRQQRESTYIFSDD</sequence>
<reference evidence="5 6" key="1">
    <citation type="journal article" date="2016" name="Front. Microbiol.">
        <title>Genomic Insight into the Host-Endosymbiont Relationship of Endozoicomonas montiporae CL-33(T) with its Coral Host.</title>
        <authorList>
            <person name="Ding J.-Y."/>
            <person name="Shiu J.-H."/>
            <person name="Chen W.-M."/>
            <person name="Chiang Y.-R."/>
            <person name="Tang S.-L."/>
        </authorList>
    </citation>
    <scope>NUCLEOTIDE SEQUENCE [LARGE SCALE GENOMIC DNA]</scope>
    <source>
        <strain evidence="5 6">CL-33</strain>
    </source>
</reference>
<dbReference type="InterPro" id="IPR035421">
    <property type="entry name" value="Terminase_6C"/>
</dbReference>
<dbReference type="EMBL" id="CP013251">
    <property type="protein sequence ID" value="AMO56567.1"/>
    <property type="molecule type" value="Genomic_DNA"/>
</dbReference>
<dbReference type="OrthoDB" id="8553810at2"/>
<evidence type="ECO:0000259" key="3">
    <source>
        <dbReference type="Pfam" id="PF06056"/>
    </source>
</evidence>
<evidence type="ECO:0008006" key="7">
    <source>
        <dbReference type="Google" id="ProtNLM"/>
    </source>
</evidence>
<dbReference type="InterPro" id="IPR009057">
    <property type="entry name" value="Homeodomain-like_sf"/>
</dbReference>
<dbReference type="Pfam" id="PF06056">
    <property type="entry name" value="Terminase_5"/>
    <property type="match status" value="1"/>
</dbReference>
<protein>
    <recommendedName>
        <fullName evidence="7">Terminase</fullName>
    </recommendedName>
</protein>
<dbReference type="Pfam" id="PF03237">
    <property type="entry name" value="Terminase_6N"/>
    <property type="match status" value="1"/>
</dbReference>
<proteinExistence type="predicted"/>
<dbReference type="InterPro" id="IPR010332">
    <property type="entry name" value="ATPase_terminase-su_N"/>
</dbReference>
<feature type="region of interest" description="Disordered" evidence="2">
    <location>
        <begin position="109"/>
        <end position="136"/>
    </location>
</feature>
<dbReference type="KEGG" id="emp:EZMO1_2483"/>
<dbReference type="InterPro" id="IPR027417">
    <property type="entry name" value="P-loop_NTPase"/>
</dbReference>
<evidence type="ECO:0000259" key="4">
    <source>
        <dbReference type="Pfam" id="PF17289"/>
    </source>
</evidence>
<name>A0A142BCU1_9GAMM</name>
<evidence type="ECO:0000313" key="6">
    <source>
        <dbReference type="Proteomes" id="UP000071065"/>
    </source>
</evidence>
<evidence type="ECO:0000256" key="2">
    <source>
        <dbReference type="SAM" id="MobiDB-lite"/>
    </source>
</evidence>
<dbReference type="PATRIC" id="fig|570277.3.peg.2665"/>
<keyword evidence="1" id="KW-1188">Viral release from host cell</keyword>
<evidence type="ECO:0000313" key="5">
    <source>
        <dbReference type="EMBL" id="AMO56567.1"/>
    </source>
</evidence>
<dbReference type="SUPFAM" id="SSF46689">
    <property type="entry name" value="Homeodomain-like"/>
    <property type="match status" value="1"/>
</dbReference>
<dbReference type="RefSeq" id="WP_034872992.1">
    <property type="nucleotide sequence ID" value="NZ_CP013251.1"/>
</dbReference>
<dbReference type="AlphaFoldDB" id="A0A142BCU1"/>
<evidence type="ECO:0000256" key="1">
    <source>
        <dbReference type="ARBA" id="ARBA00022612"/>
    </source>
</evidence>
<organism evidence="5 6">
    <name type="scientific">Endozoicomonas montiporae CL-33</name>
    <dbReference type="NCBI Taxonomy" id="570277"/>
    <lineage>
        <taxon>Bacteria</taxon>
        <taxon>Pseudomonadati</taxon>
        <taxon>Pseudomonadota</taxon>
        <taxon>Gammaproteobacteria</taxon>
        <taxon>Oceanospirillales</taxon>
        <taxon>Endozoicomonadaceae</taxon>
        <taxon>Endozoicomonas</taxon>
    </lineage>
</organism>
<feature type="compositionally biased region" description="Basic residues" evidence="2">
    <location>
        <begin position="124"/>
        <end position="134"/>
    </location>
</feature>
<dbReference type="Proteomes" id="UP000071065">
    <property type="component" value="Chromosome"/>
</dbReference>
<feature type="domain" description="Terminase large subunit gp17-like C-terminal" evidence="4">
    <location>
        <begin position="425"/>
        <end position="582"/>
    </location>
</feature>
<feature type="domain" description="Terminase ATPase subunit N-terminal" evidence="3">
    <location>
        <begin position="6"/>
        <end position="62"/>
    </location>
</feature>
<dbReference type="Pfam" id="PF17289">
    <property type="entry name" value="Terminase_6C"/>
    <property type="match status" value="1"/>
</dbReference>
<dbReference type="Gene3D" id="3.30.420.240">
    <property type="match status" value="1"/>
</dbReference>